<dbReference type="GeneID" id="30021924"/>
<evidence type="ECO:0000256" key="1">
    <source>
        <dbReference type="SAM" id="MobiDB-lite"/>
    </source>
</evidence>
<dbReference type="AlphaFoldDB" id="A0A167UGD2"/>
<accession>A0A167UGD2</accession>
<reference evidence="2 3" key="1">
    <citation type="journal article" date="2016" name="Genome Biol. Evol.">
        <title>Divergent and convergent evolution of fungal pathogenicity.</title>
        <authorList>
            <person name="Shang Y."/>
            <person name="Xiao G."/>
            <person name="Zheng P."/>
            <person name="Cen K."/>
            <person name="Zhan S."/>
            <person name="Wang C."/>
        </authorList>
    </citation>
    <scope>NUCLEOTIDE SEQUENCE [LARGE SCALE GENOMIC DNA]</scope>
    <source>
        <strain evidence="2 3">ARSEF 2679</strain>
    </source>
</reference>
<organism evidence="2 3">
    <name type="scientific">Cordyceps fumosorosea (strain ARSEF 2679)</name>
    <name type="common">Isaria fumosorosea</name>
    <dbReference type="NCBI Taxonomy" id="1081104"/>
    <lineage>
        <taxon>Eukaryota</taxon>
        <taxon>Fungi</taxon>
        <taxon>Dikarya</taxon>
        <taxon>Ascomycota</taxon>
        <taxon>Pezizomycotina</taxon>
        <taxon>Sordariomycetes</taxon>
        <taxon>Hypocreomycetidae</taxon>
        <taxon>Hypocreales</taxon>
        <taxon>Cordycipitaceae</taxon>
        <taxon>Cordyceps</taxon>
    </lineage>
</organism>
<dbReference type="STRING" id="1081104.A0A167UGD2"/>
<sequence>MARRRKTPKEAAPAISPTAITRSESPLYNMALSRQRLEREGFRPLATHQSVQETIESWEATIKSQIRAADDDHDRPRQMTRAFLILREEPELRPEKQHQHQHQHQHQPDAVDFETIITSQGIGPLILTHVFAGGHRDALNLALTSKRTWVVLAASVNYYDFYAGRQQNLGLADVLVCGAPRFTLEEMMATHREDPYGFREATAATAPFTAWHNAAISREEDAINTLFAVRKRLSVGPEETPRFLEEAFKPETLNTIRKIKDVNSIFKANQFNSQPPQSIFEPQMIFSATRLQLLLINIFKQRKSLQVLHFHNTPFFDRRILAIVLRACPYIVTLGVYNCPLIHLGDVIPLLDLIYEINSERRRKNTPLITSFDFYPSFHQGLAGSGRNESVYGLTADCLDRDIVQRGVYAILLKSFLKARQMKLRLLFEPRQSLRKFLSRLPNPALSIPTFFDGLSRYLENGPQKRQALFDLTKPIRLGIEPNLEDDRHYRDEMGKYLPFCSSCGYELLYEFFPAGVRGNPPELRVCAGCNLQDLLDQQQPDMRDWKVGLLGKLMEPGWDGRAFNADAPTSGESEAPENDLMRLRTTVTLRTDPSPIHIGSNGELVPTRYIIQLIRDNKCPEDSLRNLPSLRDLAEDLGERWGDLFNHCNRADTHARARRRLRDEAEVEAKAKAEALGRPLTRRPHDYYGEVWRRKRHAQEVQTFNYWTAAQFHLALERKGW</sequence>
<evidence type="ECO:0000313" key="2">
    <source>
        <dbReference type="EMBL" id="OAA61553.1"/>
    </source>
</evidence>
<dbReference type="OrthoDB" id="5428138at2759"/>
<dbReference type="Proteomes" id="UP000076744">
    <property type="component" value="Unassembled WGS sequence"/>
</dbReference>
<comment type="caution">
    <text evidence="2">The sequence shown here is derived from an EMBL/GenBank/DDBJ whole genome shotgun (WGS) entry which is preliminary data.</text>
</comment>
<evidence type="ECO:0000313" key="3">
    <source>
        <dbReference type="Proteomes" id="UP000076744"/>
    </source>
</evidence>
<dbReference type="RefSeq" id="XP_018703808.1">
    <property type="nucleotide sequence ID" value="XM_018849237.1"/>
</dbReference>
<proteinExistence type="predicted"/>
<keyword evidence="3" id="KW-1185">Reference proteome</keyword>
<name>A0A167UGD2_CORFA</name>
<dbReference type="EMBL" id="AZHB01000013">
    <property type="protein sequence ID" value="OAA61553.1"/>
    <property type="molecule type" value="Genomic_DNA"/>
</dbReference>
<feature type="region of interest" description="Disordered" evidence="1">
    <location>
        <begin position="1"/>
        <end position="24"/>
    </location>
</feature>
<gene>
    <name evidence="2" type="ORF">ISF_05632</name>
</gene>
<protein>
    <submittedName>
        <fullName evidence="2">Uncharacterized protein</fullName>
    </submittedName>
</protein>